<feature type="transmembrane region" description="Helical" evidence="10">
    <location>
        <begin position="231"/>
        <end position="250"/>
    </location>
</feature>
<dbReference type="InterPro" id="IPR011303">
    <property type="entry name" value="RnfD_bac"/>
</dbReference>
<dbReference type="GO" id="GO:0005886">
    <property type="term" value="C:plasma membrane"/>
    <property type="evidence" value="ECO:0007669"/>
    <property type="project" value="UniProtKB-SubCell"/>
</dbReference>
<comment type="cofactor">
    <cofactor evidence="10">
        <name>FMN</name>
        <dbReference type="ChEBI" id="CHEBI:58210"/>
    </cofactor>
</comment>
<evidence type="ECO:0000256" key="1">
    <source>
        <dbReference type="ARBA" id="ARBA00022448"/>
    </source>
</evidence>
<keyword evidence="8 10" id="KW-1133">Transmembrane helix</keyword>
<dbReference type="PANTHER" id="PTHR30578:SF0">
    <property type="entry name" value="ION-TRANSLOCATING OXIDOREDUCTASE COMPLEX SUBUNIT D"/>
    <property type="match status" value="1"/>
</dbReference>
<evidence type="ECO:0000256" key="7">
    <source>
        <dbReference type="ARBA" id="ARBA00022982"/>
    </source>
</evidence>
<name>A0A1I3A7A4_9FIRM</name>
<dbReference type="Pfam" id="PF03116">
    <property type="entry name" value="NQR2_RnfD_RnfE"/>
    <property type="match status" value="1"/>
</dbReference>
<dbReference type="NCBIfam" id="TIGR01946">
    <property type="entry name" value="rnfD"/>
    <property type="match status" value="1"/>
</dbReference>
<evidence type="ECO:0000313" key="11">
    <source>
        <dbReference type="EMBL" id="SFH45805.1"/>
    </source>
</evidence>
<keyword evidence="7 10" id="KW-0249">Electron transport</keyword>
<feature type="transmembrane region" description="Helical" evidence="10">
    <location>
        <begin position="22"/>
        <end position="40"/>
    </location>
</feature>
<comment type="subunit">
    <text evidence="10">The complex is composed of six subunits: RnfA, RnfB, RnfC, RnfD, RnfE and RnfG.</text>
</comment>
<evidence type="ECO:0000256" key="10">
    <source>
        <dbReference type="HAMAP-Rule" id="MF_00462"/>
    </source>
</evidence>
<keyword evidence="10" id="KW-1003">Cell membrane</keyword>
<comment type="subcellular location">
    <subcellularLocation>
        <location evidence="10">Cell membrane</location>
        <topology evidence="10">Multi-pass membrane protein</topology>
    </subcellularLocation>
</comment>
<dbReference type="RefSeq" id="WP_093368506.1">
    <property type="nucleotide sequence ID" value="NZ_FOQA01000001.1"/>
</dbReference>
<feature type="transmembrane region" description="Helical" evidence="10">
    <location>
        <begin position="46"/>
        <end position="63"/>
    </location>
</feature>
<gene>
    <name evidence="10" type="primary">rnfD</name>
    <name evidence="11" type="ORF">SAMN05192551_10136</name>
</gene>
<dbReference type="PANTHER" id="PTHR30578">
    <property type="entry name" value="ELECTRON TRANSPORT COMPLEX PROTEIN RNFD"/>
    <property type="match status" value="1"/>
</dbReference>
<dbReference type="GO" id="GO:0022900">
    <property type="term" value="P:electron transport chain"/>
    <property type="evidence" value="ECO:0007669"/>
    <property type="project" value="UniProtKB-UniRule"/>
</dbReference>
<accession>A0A1I3A7A4</accession>
<keyword evidence="4 10" id="KW-0288">FMN</keyword>
<dbReference type="STRING" id="69895.SAMN05192551_10136"/>
<comment type="function">
    <text evidence="10">Part of a membrane-bound complex that couples electron transfer with translocation of ions across the membrane.</text>
</comment>
<dbReference type="EMBL" id="FOQA01000001">
    <property type="protein sequence ID" value="SFH45805.1"/>
    <property type="molecule type" value="Genomic_DNA"/>
</dbReference>
<dbReference type="GO" id="GO:0055085">
    <property type="term" value="P:transmembrane transport"/>
    <property type="evidence" value="ECO:0007669"/>
    <property type="project" value="InterPro"/>
</dbReference>
<organism evidence="11 12">
    <name type="scientific">Tindallia magadiensis</name>
    <dbReference type="NCBI Taxonomy" id="69895"/>
    <lineage>
        <taxon>Bacteria</taxon>
        <taxon>Bacillati</taxon>
        <taxon>Bacillota</taxon>
        <taxon>Clostridia</taxon>
        <taxon>Peptostreptococcales</taxon>
        <taxon>Tindalliaceae</taxon>
        <taxon>Tindallia</taxon>
    </lineage>
</organism>
<comment type="similarity">
    <text evidence="10">Belongs to the NqrB/RnfD family.</text>
</comment>
<dbReference type="EC" id="7.-.-.-" evidence="10"/>
<keyword evidence="3 10" id="KW-0285">Flavoprotein</keyword>
<feature type="transmembrane region" description="Helical" evidence="10">
    <location>
        <begin position="207"/>
        <end position="225"/>
    </location>
</feature>
<keyword evidence="5 10" id="KW-0812">Transmembrane</keyword>
<sequence>MEQKLVVSSSPHIRDNNTVSKVMSDVFIALIPASIGAVYFFRTRALLIMVVAVITAVLAEAAVQKIRKQPVTINDMSAVVTGLLIALNLSPAVAWWIPAIGSAFAIVVVKQFFGGLGKNFMNPALAARILLTLSWTDRMTEWVSPGVDMISTATPLSFIKGEVSVPSGAPSLFDTFIGNIGGCMGETSALLLLLGGAYLLYRKVISYHIPIIYIGTVALLTLINGGFDMEYMLYHVMSGGLMIGAIYMATDYASSPLTIKGKIIYAIGCGVLTATIRVFGGYNEGVGFSILLMNVATPLIDRYTVPTIYGEVQKQHA</sequence>
<dbReference type="InterPro" id="IPR004338">
    <property type="entry name" value="NqrB/RnfD"/>
</dbReference>
<keyword evidence="9 10" id="KW-0472">Membrane</keyword>
<dbReference type="HAMAP" id="MF_00462">
    <property type="entry name" value="RsxD_RnfD"/>
    <property type="match status" value="1"/>
</dbReference>
<feature type="transmembrane region" description="Helical" evidence="10">
    <location>
        <begin position="93"/>
        <end position="113"/>
    </location>
</feature>
<evidence type="ECO:0000256" key="9">
    <source>
        <dbReference type="ARBA" id="ARBA00023136"/>
    </source>
</evidence>
<evidence type="ECO:0000256" key="2">
    <source>
        <dbReference type="ARBA" id="ARBA00022553"/>
    </source>
</evidence>
<evidence type="ECO:0000256" key="3">
    <source>
        <dbReference type="ARBA" id="ARBA00022630"/>
    </source>
</evidence>
<keyword evidence="12" id="KW-1185">Reference proteome</keyword>
<evidence type="ECO:0000256" key="4">
    <source>
        <dbReference type="ARBA" id="ARBA00022643"/>
    </source>
</evidence>
<keyword evidence="1 10" id="KW-0813">Transport</keyword>
<dbReference type="AlphaFoldDB" id="A0A1I3A7A4"/>
<dbReference type="OrthoDB" id="9776359at2"/>
<feature type="modified residue" description="FMN phosphoryl threonine" evidence="10">
    <location>
        <position position="154"/>
    </location>
</feature>
<reference evidence="12" key="1">
    <citation type="submission" date="2016-10" db="EMBL/GenBank/DDBJ databases">
        <authorList>
            <person name="Varghese N."/>
            <person name="Submissions S."/>
        </authorList>
    </citation>
    <scope>NUCLEOTIDE SEQUENCE [LARGE SCALE GENOMIC DNA]</scope>
    <source>
        <strain evidence="12">Z-7934</strain>
    </source>
</reference>
<evidence type="ECO:0000256" key="8">
    <source>
        <dbReference type="ARBA" id="ARBA00022989"/>
    </source>
</evidence>
<dbReference type="Proteomes" id="UP000199287">
    <property type="component" value="Unassembled WGS sequence"/>
</dbReference>
<evidence type="ECO:0000313" key="12">
    <source>
        <dbReference type="Proteomes" id="UP000199287"/>
    </source>
</evidence>
<keyword evidence="6 10" id="KW-1278">Translocase</keyword>
<proteinExistence type="inferred from homology"/>
<evidence type="ECO:0000256" key="6">
    <source>
        <dbReference type="ARBA" id="ARBA00022967"/>
    </source>
</evidence>
<feature type="transmembrane region" description="Helical" evidence="10">
    <location>
        <begin position="176"/>
        <end position="200"/>
    </location>
</feature>
<evidence type="ECO:0000256" key="5">
    <source>
        <dbReference type="ARBA" id="ARBA00022692"/>
    </source>
</evidence>
<feature type="transmembrane region" description="Helical" evidence="10">
    <location>
        <begin position="262"/>
        <end position="282"/>
    </location>
</feature>
<keyword evidence="2 10" id="KW-0597">Phosphoprotein</keyword>
<protein>
    <recommendedName>
        <fullName evidence="10">Ion-translocating oxidoreductase complex subunit D</fullName>
        <ecNumber evidence="10">7.-.-.-</ecNumber>
    </recommendedName>
    <alternativeName>
        <fullName evidence="10">Rnf electron transport complex subunit D</fullName>
    </alternativeName>
</protein>